<proteinExistence type="predicted"/>
<dbReference type="EMBL" id="JAKRVY010000002">
    <property type="protein sequence ID" value="MCL9813324.1"/>
    <property type="molecule type" value="Genomic_DNA"/>
</dbReference>
<evidence type="ECO:0000313" key="1">
    <source>
        <dbReference type="EMBL" id="MCL9813324.1"/>
    </source>
</evidence>
<accession>A0AAE3FQC3</accession>
<organism evidence="1 2">
    <name type="scientific">Natranaeroarchaeum aerophilus</name>
    <dbReference type="NCBI Taxonomy" id="2917711"/>
    <lineage>
        <taxon>Archaea</taxon>
        <taxon>Methanobacteriati</taxon>
        <taxon>Methanobacteriota</taxon>
        <taxon>Stenosarchaea group</taxon>
        <taxon>Halobacteria</taxon>
        <taxon>Halobacteriales</taxon>
        <taxon>Natronoarchaeaceae</taxon>
        <taxon>Natranaeroarchaeum</taxon>
    </lineage>
</organism>
<dbReference type="Proteomes" id="UP001202674">
    <property type="component" value="Unassembled WGS sequence"/>
</dbReference>
<reference evidence="1 2" key="1">
    <citation type="journal article" date="2022" name="Syst. Appl. Microbiol.">
        <title>Natronocalculus amylovorans gen. nov., sp. nov., and Natranaeroarchaeum aerophilus sp. nov., dominant culturable amylolytic natronoarchaea from hypersaline soda lakes in southwestern Siberia.</title>
        <authorList>
            <person name="Sorokin D.Y."/>
            <person name="Elcheninov A.G."/>
            <person name="Khizhniak T.V."/>
            <person name="Koenen M."/>
            <person name="Bale N.J."/>
            <person name="Damste J.S.S."/>
            <person name="Kublanov I.V."/>
        </authorList>
    </citation>
    <scope>NUCLEOTIDE SEQUENCE [LARGE SCALE GENOMIC DNA]</scope>
    <source>
        <strain evidence="1 2">AArc-St1-1</strain>
    </source>
</reference>
<protein>
    <submittedName>
        <fullName evidence="1">Uncharacterized protein</fullName>
    </submittedName>
</protein>
<name>A0AAE3FQC3_9EURY</name>
<sequence length="60" mass="5924">MSNRSGPAVGGRTGSLCLLAIGLGVVAYVDGASIVTPIVVAPIGSDALERLIVADGRTES</sequence>
<dbReference type="RefSeq" id="WP_250595634.1">
    <property type="nucleotide sequence ID" value="NZ_JAKRVY010000002.1"/>
</dbReference>
<keyword evidence="2" id="KW-1185">Reference proteome</keyword>
<gene>
    <name evidence="1" type="ORF">AArcSt11_06610</name>
</gene>
<evidence type="ECO:0000313" key="2">
    <source>
        <dbReference type="Proteomes" id="UP001202674"/>
    </source>
</evidence>
<comment type="caution">
    <text evidence="1">The sequence shown here is derived from an EMBL/GenBank/DDBJ whole genome shotgun (WGS) entry which is preliminary data.</text>
</comment>
<dbReference type="AlphaFoldDB" id="A0AAE3FQC3"/>